<dbReference type="OrthoDB" id="9807077at2"/>
<dbReference type="Proteomes" id="UP000050783">
    <property type="component" value="Unassembled WGS sequence"/>
</dbReference>
<dbReference type="NCBIfam" id="NF009560">
    <property type="entry name" value="PRK13017.1"/>
    <property type="match status" value="1"/>
</dbReference>
<dbReference type="PANTHER" id="PTHR43183:SF1">
    <property type="entry name" value="HYPOTHETICAL DIHYDROXY-ACID DEHYDRATASE (EUROFUNG)-RELATED"/>
    <property type="match status" value="1"/>
</dbReference>
<dbReference type="InterPro" id="IPR020558">
    <property type="entry name" value="DiOHA_6PGluconate_deHydtase_CS"/>
</dbReference>
<dbReference type="Pfam" id="PF00920">
    <property type="entry name" value="ILVD_EDD_N"/>
    <property type="match status" value="1"/>
</dbReference>
<name>A0A0P1EYH0_9RHOB</name>
<evidence type="ECO:0000256" key="3">
    <source>
        <dbReference type="ARBA" id="ARBA00023004"/>
    </source>
</evidence>
<accession>A0A0P1EYH0</accession>
<dbReference type="GO" id="GO:0050020">
    <property type="term" value="F:L-arabinonate dehydratase activity"/>
    <property type="evidence" value="ECO:0007669"/>
    <property type="project" value="UniProtKB-EC"/>
</dbReference>
<dbReference type="EC" id="4.2.1.25" evidence="8"/>
<organism evidence="8 9">
    <name type="scientific">Ruegeria atlantica</name>
    <dbReference type="NCBI Taxonomy" id="81569"/>
    <lineage>
        <taxon>Bacteria</taxon>
        <taxon>Pseudomonadati</taxon>
        <taxon>Pseudomonadota</taxon>
        <taxon>Alphaproteobacteria</taxon>
        <taxon>Rhodobacterales</taxon>
        <taxon>Roseobacteraceae</taxon>
        <taxon>Ruegeria</taxon>
    </lineage>
</organism>
<dbReference type="AlphaFoldDB" id="A0A0P1EYH0"/>
<evidence type="ECO:0000256" key="2">
    <source>
        <dbReference type="ARBA" id="ARBA00022723"/>
    </source>
</evidence>
<dbReference type="STRING" id="81569.RUM4293_00753"/>
<dbReference type="InterPro" id="IPR000581">
    <property type="entry name" value="ILV_EDD_N"/>
</dbReference>
<dbReference type="EMBL" id="CYPU01000018">
    <property type="protein sequence ID" value="CUH46879.1"/>
    <property type="molecule type" value="Genomic_DNA"/>
</dbReference>
<dbReference type="GO" id="GO:0046872">
    <property type="term" value="F:metal ion binding"/>
    <property type="evidence" value="ECO:0007669"/>
    <property type="project" value="UniProtKB-KW"/>
</dbReference>
<dbReference type="PANTHER" id="PTHR43183">
    <property type="entry name" value="HYPOTHETICAL DIHYDROXYACID DEHYDRATASE (EUROFUNG)-RELATED"/>
    <property type="match status" value="1"/>
</dbReference>
<dbReference type="GO" id="GO:0051536">
    <property type="term" value="F:iron-sulfur cluster binding"/>
    <property type="evidence" value="ECO:0007669"/>
    <property type="project" value="UniProtKB-KW"/>
</dbReference>
<keyword evidence="4" id="KW-0411">Iron-sulfur</keyword>
<evidence type="ECO:0000313" key="8">
    <source>
        <dbReference type="EMBL" id="CUH46879.1"/>
    </source>
</evidence>
<dbReference type="InterPro" id="IPR052352">
    <property type="entry name" value="Sugar_Degrad_Dehydratases"/>
</dbReference>
<dbReference type="Pfam" id="PF24877">
    <property type="entry name" value="ILV_EDD_C"/>
    <property type="match status" value="1"/>
</dbReference>
<dbReference type="FunFam" id="3.50.30.80:FF:000001">
    <property type="entry name" value="Dihydroxy-acid dehydratase"/>
    <property type="match status" value="1"/>
</dbReference>
<dbReference type="SUPFAM" id="SSF52016">
    <property type="entry name" value="LeuD/IlvD-like"/>
    <property type="match status" value="1"/>
</dbReference>
<comment type="similarity">
    <text evidence="1">Belongs to the IlvD/Edd family.</text>
</comment>
<dbReference type="GeneID" id="55492316"/>
<evidence type="ECO:0000256" key="5">
    <source>
        <dbReference type="ARBA" id="ARBA00023239"/>
    </source>
</evidence>
<dbReference type="PROSITE" id="PS00886">
    <property type="entry name" value="ILVD_EDD_1"/>
    <property type="match status" value="1"/>
</dbReference>
<proteinExistence type="inferred from homology"/>
<keyword evidence="3" id="KW-0408">Iron</keyword>
<keyword evidence="5 8" id="KW-0456">Lyase</keyword>
<evidence type="ECO:0000256" key="1">
    <source>
        <dbReference type="ARBA" id="ARBA00006486"/>
    </source>
</evidence>
<dbReference type="InterPro" id="IPR042096">
    <property type="entry name" value="Dihydro-acid_dehy_C"/>
</dbReference>
<dbReference type="RefSeq" id="WP_058276636.1">
    <property type="nucleotide sequence ID" value="NZ_CYPU01000018.1"/>
</dbReference>
<dbReference type="InterPro" id="IPR037237">
    <property type="entry name" value="IlvD/EDD_N"/>
</dbReference>
<evidence type="ECO:0000259" key="7">
    <source>
        <dbReference type="Pfam" id="PF24877"/>
    </source>
</evidence>
<gene>
    <name evidence="8" type="primary">araC_1</name>
    <name evidence="8" type="ORF">RUA4292_01046</name>
</gene>
<feature type="domain" description="Dihydroxy-acid/6-phosphogluconate dehydratase N-terminal" evidence="6">
    <location>
        <begin position="38"/>
        <end position="340"/>
    </location>
</feature>
<dbReference type="SUPFAM" id="SSF143975">
    <property type="entry name" value="IlvD/EDD N-terminal domain-like"/>
    <property type="match status" value="1"/>
</dbReference>
<protein>
    <submittedName>
        <fullName evidence="8">L-arabonate dehydratase</fullName>
        <ecNumber evidence="8">4.2.1.25</ecNumber>
    </submittedName>
</protein>
<dbReference type="InterPro" id="IPR056740">
    <property type="entry name" value="ILV_EDD_C"/>
</dbReference>
<dbReference type="NCBIfam" id="NF004784">
    <property type="entry name" value="PRK06131.1"/>
    <property type="match status" value="1"/>
</dbReference>
<evidence type="ECO:0000313" key="9">
    <source>
        <dbReference type="Proteomes" id="UP000050783"/>
    </source>
</evidence>
<reference evidence="8 9" key="1">
    <citation type="submission" date="2015-09" db="EMBL/GenBank/DDBJ databases">
        <authorList>
            <consortium name="Swine Surveillance"/>
        </authorList>
    </citation>
    <scope>NUCLEOTIDE SEQUENCE [LARGE SCALE GENOMIC DNA]</scope>
    <source>
        <strain evidence="8 9">CECT 4292</strain>
    </source>
</reference>
<feature type="domain" description="Dihydroxy-acid/6-phosphogluconate dehydratase C-terminal" evidence="7">
    <location>
        <begin position="357"/>
        <end position="551"/>
    </location>
</feature>
<dbReference type="Gene3D" id="3.50.30.80">
    <property type="entry name" value="IlvD/EDD C-terminal domain-like"/>
    <property type="match status" value="1"/>
</dbReference>
<keyword evidence="2" id="KW-0479">Metal-binding</keyword>
<evidence type="ECO:0000259" key="6">
    <source>
        <dbReference type="Pfam" id="PF00920"/>
    </source>
</evidence>
<sequence>MTKKRRSQHWYGKLDKDGFIHRSWMKNQGFPDHAFDGRPIIGICNTWSELTPCNSGLRDLAEGVKRGVWEAGGFPVEFPVMSLGETQMKPTAMLFRNLLAMDVEESIRAYGIDGVVLLGGCDKTTPGQLMGAASVDLPSIVVSSGPMLNGKYQGKDIGSGTDVWKFSEAVRAGEMTLKDFMNAESGMSRSAGVCMTMGTASTMASLVEAMGMSLPTNAALPAVDARRMALAHLTGKRIVEMVDEDLKPSDILTKEAFENAILANAAVGGSTNAVVHLLALAGRVGVDLTLKDFEIGSEIPLLVNCMPSGKYLMEDFCYAGGVPVVLNELKPFLRPAKTVLNKDISAYFEGAECFNPDVIRPIDDPVKPAAGLRVLRGNLAPNGAIVKPSAATDALLETEAEAYVFESIEDLKANIDRDDLPVTSKTILVLKGCGPKGYPGMPEVGNMPIPAKLVKEGVRDMIRISDARMSGTAYGTVILHVSPEAQAGGTLALVKTGDRIRVSASKDELELLVDEKELESRRTAWQPDDPHYTRGYAKLYVDHVLQADQGADLDFLVGKDTRLVTRESH</sequence>
<evidence type="ECO:0000256" key="4">
    <source>
        <dbReference type="ARBA" id="ARBA00023014"/>
    </source>
</evidence>